<reference evidence="5 6" key="1">
    <citation type="submission" date="2017-04" db="EMBL/GenBank/DDBJ databases">
        <title>Genome Sequence of the Model Brown-Rot Fungus Postia placenta SB12.</title>
        <authorList>
            <consortium name="DOE Joint Genome Institute"/>
            <person name="Gaskell J."/>
            <person name="Kersten P."/>
            <person name="Larrondo L.F."/>
            <person name="Canessa P."/>
            <person name="Martinez D."/>
            <person name="Hibbett D."/>
            <person name="Schmoll M."/>
            <person name="Kubicek C.P."/>
            <person name="Martinez A.T."/>
            <person name="Yadav J."/>
            <person name="Master E."/>
            <person name="Magnuson J.K."/>
            <person name="James T."/>
            <person name="Yaver D."/>
            <person name="Berka R."/>
            <person name="Labutti K."/>
            <person name="Lipzen A."/>
            <person name="Aerts A."/>
            <person name="Barry K."/>
            <person name="Henrissat B."/>
            <person name="Blanchette R."/>
            <person name="Grigoriev I."/>
            <person name="Cullen D."/>
        </authorList>
    </citation>
    <scope>NUCLEOTIDE SEQUENCE [LARGE SCALE GENOMIC DNA]</scope>
    <source>
        <strain evidence="5 6">MAD-698-R-SB12</strain>
    </source>
</reference>
<feature type="region of interest" description="Disordered" evidence="3">
    <location>
        <begin position="228"/>
        <end position="308"/>
    </location>
</feature>
<gene>
    <name evidence="5" type="ORF">POSPLADRAFT_1165383</name>
</gene>
<dbReference type="Proteomes" id="UP000194127">
    <property type="component" value="Unassembled WGS sequence"/>
</dbReference>
<feature type="domain" description="PCI" evidence="4">
    <location>
        <begin position="1"/>
        <end position="159"/>
    </location>
</feature>
<organism evidence="5 6">
    <name type="scientific">Postia placenta MAD-698-R-SB12</name>
    <dbReference type="NCBI Taxonomy" id="670580"/>
    <lineage>
        <taxon>Eukaryota</taxon>
        <taxon>Fungi</taxon>
        <taxon>Dikarya</taxon>
        <taxon>Basidiomycota</taxon>
        <taxon>Agaricomycotina</taxon>
        <taxon>Agaricomycetes</taxon>
        <taxon>Polyporales</taxon>
        <taxon>Adustoporiaceae</taxon>
        <taxon>Rhodonia</taxon>
    </lineage>
</organism>
<dbReference type="RefSeq" id="XP_024344650.1">
    <property type="nucleotide sequence ID" value="XM_024487880.1"/>
</dbReference>
<dbReference type="PROSITE" id="PS50250">
    <property type="entry name" value="PCI"/>
    <property type="match status" value="1"/>
</dbReference>
<keyword evidence="2" id="KW-0736">Signalosome</keyword>
<evidence type="ECO:0000259" key="4">
    <source>
        <dbReference type="PROSITE" id="PS50250"/>
    </source>
</evidence>
<evidence type="ECO:0000256" key="1">
    <source>
        <dbReference type="ARBA" id="ARBA00008482"/>
    </source>
</evidence>
<dbReference type="InterPro" id="IPR045237">
    <property type="entry name" value="COPS7/eIF3m"/>
</dbReference>
<evidence type="ECO:0000256" key="2">
    <source>
        <dbReference type="ARBA" id="ARBA00022790"/>
    </source>
</evidence>
<name>A0A1X6NHE5_9APHY</name>
<dbReference type="EMBL" id="KZ110591">
    <property type="protein sequence ID" value="OSX67856.1"/>
    <property type="molecule type" value="Genomic_DNA"/>
</dbReference>
<dbReference type="Pfam" id="PF01399">
    <property type="entry name" value="PCI"/>
    <property type="match status" value="1"/>
</dbReference>
<keyword evidence="6" id="KW-1185">Reference proteome</keyword>
<dbReference type="GO" id="GO:0008180">
    <property type="term" value="C:COP9 signalosome"/>
    <property type="evidence" value="ECO:0007669"/>
    <property type="project" value="UniProtKB-KW"/>
</dbReference>
<dbReference type="InterPro" id="IPR000717">
    <property type="entry name" value="PCI_dom"/>
</dbReference>
<dbReference type="SMART" id="SM00088">
    <property type="entry name" value="PINT"/>
    <property type="match status" value="1"/>
</dbReference>
<sequence length="308" mass="34633">MEVGTNFVAKLEPFLLMSKAAKGAAAAKLVQDATSAPGVFVFAELLEMPNVQELATSEQHSQYFSLLQLFAYKTYPDYLQHRDALPALNQAQVTKLKHLTLASLAMQSRILPYSQLLEALQMPTIRELEDLIIDAIYLDVIRGKLDQKEHQFDVEYTMGRDLEPGKIETLLHSLQNWASATSAVLAALDERLASITSEAARSKAKQDAYDQLQQANLKDVLDRQKEHKAGIRAANFPGKTGLTAAGIAERDRELRERAQREREKAEQEGKEDDKDSMDVDEPTDNSTVRNQKPPSGQDFRPQRKRNRQ</sequence>
<accession>A0A1X6NHE5</accession>
<dbReference type="AlphaFoldDB" id="A0A1X6NHE5"/>
<dbReference type="Pfam" id="PF22061">
    <property type="entry name" value="CSN7_HB_subdom"/>
    <property type="match status" value="1"/>
</dbReference>
<dbReference type="GeneID" id="36332829"/>
<proteinExistence type="inferred from homology"/>
<comment type="similarity">
    <text evidence="1">Belongs to the CSN7/EIF3M family. CSN7 subfamily.</text>
</comment>
<dbReference type="PANTHER" id="PTHR15350">
    <property type="entry name" value="COP9 SIGNALOSOME COMPLEX SUBUNIT 7/DENDRITIC CELL PROTEIN GA17"/>
    <property type="match status" value="1"/>
</dbReference>
<protein>
    <recommendedName>
        <fullName evidence="4">PCI domain-containing protein</fullName>
    </recommendedName>
</protein>
<dbReference type="STRING" id="670580.A0A1X6NHE5"/>
<evidence type="ECO:0000313" key="5">
    <source>
        <dbReference type="EMBL" id="OSX67856.1"/>
    </source>
</evidence>
<evidence type="ECO:0000313" key="6">
    <source>
        <dbReference type="Proteomes" id="UP000194127"/>
    </source>
</evidence>
<evidence type="ECO:0000256" key="3">
    <source>
        <dbReference type="SAM" id="MobiDB-lite"/>
    </source>
</evidence>
<feature type="compositionally biased region" description="Basic and acidic residues" evidence="3">
    <location>
        <begin position="248"/>
        <end position="277"/>
    </location>
</feature>
<dbReference type="PANTHER" id="PTHR15350:SF5">
    <property type="entry name" value="COP9 SIGNALOSOME COMPLEX SUBUNIT 7"/>
    <property type="match status" value="1"/>
</dbReference>
<dbReference type="OrthoDB" id="10265275at2759"/>
<feature type="compositionally biased region" description="Polar residues" evidence="3">
    <location>
        <begin position="284"/>
        <end position="294"/>
    </location>
</feature>